<organism evidence="2 3">
    <name type="scientific">Ceratitis capitata</name>
    <name type="common">Mediterranean fruit fly</name>
    <name type="synonym">Tephritis capitata</name>
    <dbReference type="NCBI Taxonomy" id="7213"/>
    <lineage>
        <taxon>Eukaryota</taxon>
        <taxon>Metazoa</taxon>
        <taxon>Ecdysozoa</taxon>
        <taxon>Arthropoda</taxon>
        <taxon>Hexapoda</taxon>
        <taxon>Insecta</taxon>
        <taxon>Pterygota</taxon>
        <taxon>Neoptera</taxon>
        <taxon>Endopterygota</taxon>
        <taxon>Diptera</taxon>
        <taxon>Brachycera</taxon>
        <taxon>Muscomorpha</taxon>
        <taxon>Tephritoidea</taxon>
        <taxon>Tephritidae</taxon>
        <taxon>Ceratitis</taxon>
        <taxon>Ceratitis</taxon>
    </lineage>
</organism>
<evidence type="ECO:0000313" key="2">
    <source>
        <dbReference type="EMBL" id="CAD7001995.1"/>
    </source>
</evidence>
<proteinExistence type="predicted"/>
<gene>
    <name evidence="2" type="ORF">CCAP1982_LOCUS10483</name>
</gene>
<protein>
    <submittedName>
        <fullName evidence="2">(Mediterranean fruit fly) hypothetical protein</fullName>
    </submittedName>
</protein>
<name>A0A811UVH2_CERCA</name>
<dbReference type="EMBL" id="CAJHJT010000023">
    <property type="protein sequence ID" value="CAD7001995.1"/>
    <property type="molecule type" value="Genomic_DNA"/>
</dbReference>
<accession>A0A811UVH2</accession>
<evidence type="ECO:0000313" key="3">
    <source>
        <dbReference type="Proteomes" id="UP000606786"/>
    </source>
</evidence>
<reference evidence="2" key="1">
    <citation type="submission" date="2020-11" db="EMBL/GenBank/DDBJ databases">
        <authorList>
            <person name="Whitehead M."/>
        </authorList>
    </citation>
    <scope>NUCLEOTIDE SEQUENCE</scope>
    <source>
        <strain evidence="2">EGII</strain>
    </source>
</reference>
<feature type="signal peptide" evidence="1">
    <location>
        <begin position="1"/>
        <end position="26"/>
    </location>
</feature>
<evidence type="ECO:0000256" key="1">
    <source>
        <dbReference type="SAM" id="SignalP"/>
    </source>
</evidence>
<dbReference type="AlphaFoldDB" id="A0A811UVH2"/>
<dbReference type="Proteomes" id="UP000606786">
    <property type="component" value="Unassembled WGS sequence"/>
</dbReference>
<feature type="chain" id="PRO_5032577062" evidence="1">
    <location>
        <begin position="27"/>
        <end position="89"/>
    </location>
</feature>
<comment type="caution">
    <text evidence="2">The sequence shown here is derived from an EMBL/GenBank/DDBJ whole genome shotgun (WGS) entry which is preliminary data.</text>
</comment>
<keyword evidence="3" id="KW-1185">Reference proteome</keyword>
<keyword evidence="1" id="KW-0732">Signal</keyword>
<sequence>MANSAPTSRICCVLLILVPEMTSLNGASNTPPFLVNFRYNSEKSTKFFTIVGSDNSLMALTFLDSGLIPLHVIGWPKHDLAVLITKPKS</sequence>